<accession>A0AAV4PQ69</accession>
<reference evidence="1 2" key="1">
    <citation type="submission" date="2021-06" db="EMBL/GenBank/DDBJ databases">
        <title>Caerostris darwini draft genome.</title>
        <authorList>
            <person name="Kono N."/>
            <person name="Arakawa K."/>
        </authorList>
    </citation>
    <scope>NUCLEOTIDE SEQUENCE [LARGE SCALE GENOMIC DNA]</scope>
</reference>
<dbReference type="EMBL" id="BPLQ01003237">
    <property type="protein sequence ID" value="GIX98824.1"/>
    <property type="molecule type" value="Genomic_DNA"/>
</dbReference>
<organism evidence="1 2">
    <name type="scientific">Caerostris darwini</name>
    <dbReference type="NCBI Taxonomy" id="1538125"/>
    <lineage>
        <taxon>Eukaryota</taxon>
        <taxon>Metazoa</taxon>
        <taxon>Ecdysozoa</taxon>
        <taxon>Arthropoda</taxon>
        <taxon>Chelicerata</taxon>
        <taxon>Arachnida</taxon>
        <taxon>Araneae</taxon>
        <taxon>Araneomorphae</taxon>
        <taxon>Entelegynae</taxon>
        <taxon>Araneoidea</taxon>
        <taxon>Araneidae</taxon>
        <taxon>Caerostris</taxon>
    </lineage>
</organism>
<dbReference type="Proteomes" id="UP001054837">
    <property type="component" value="Unassembled WGS sequence"/>
</dbReference>
<evidence type="ECO:0000313" key="2">
    <source>
        <dbReference type="Proteomes" id="UP001054837"/>
    </source>
</evidence>
<dbReference type="AlphaFoldDB" id="A0AAV4PQ69"/>
<evidence type="ECO:0000313" key="1">
    <source>
        <dbReference type="EMBL" id="GIX98824.1"/>
    </source>
</evidence>
<comment type="caution">
    <text evidence="1">The sequence shown here is derived from an EMBL/GenBank/DDBJ whole genome shotgun (WGS) entry which is preliminary data.</text>
</comment>
<sequence length="84" mass="9639">MQNAEARRRNIKEIQPSSSYQIVSFGANLGIGELILLSASESRVEFSVNRVHPPKGFQKLRWNVIFWKARNGSILWMEGHKQAE</sequence>
<proteinExistence type="predicted"/>
<protein>
    <submittedName>
        <fullName evidence="1">Uncharacterized protein</fullName>
    </submittedName>
</protein>
<name>A0AAV4PQ69_9ARAC</name>
<gene>
    <name evidence="1" type="ORF">CDAR_113681</name>
</gene>
<keyword evidence="2" id="KW-1185">Reference proteome</keyword>